<comment type="similarity">
    <text evidence="1">Belongs to the CoA-transferase III family.</text>
</comment>
<evidence type="ECO:0008006" key="4">
    <source>
        <dbReference type="Google" id="ProtNLM"/>
    </source>
</evidence>
<proteinExistence type="inferred from homology"/>
<dbReference type="PANTHER" id="PTHR48229:SF2">
    <property type="entry name" value="CAIB_BAIF FAMILY PROTEIN"/>
    <property type="match status" value="1"/>
</dbReference>
<dbReference type="InterPro" id="IPR023606">
    <property type="entry name" value="CoA-Trfase_III_dom_1_sf"/>
</dbReference>
<dbReference type="SUPFAM" id="SSF89796">
    <property type="entry name" value="CoA-transferase family III (CaiB/BaiF)"/>
    <property type="match status" value="2"/>
</dbReference>
<reference evidence="2" key="1">
    <citation type="submission" date="2023-04" db="EMBL/GenBank/DDBJ databases">
        <title>Black Yeasts Isolated from many extreme environments.</title>
        <authorList>
            <person name="Coleine C."/>
            <person name="Stajich J.E."/>
            <person name="Selbmann L."/>
        </authorList>
    </citation>
    <scope>NUCLEOTIDE SEQUENCE</scope>
    <source>
        <strain evidence="2">CCFEE 5312</strain>
    </source>
</reference>
<accession>A0AAJ0DF28</accession>
<dbReference type="AlphaFoldDB" id="A0AAJ0DF28"/>
<dbReference type="PANTHER" id="PTHR48229">
    <property type="entry name" value="CAIB/BAIF FAMILY ENZYME (AFU_ORTHOLOGUE AFUA_1G05360)-RELATED"/>
    <property type="match status" value="1"/>
</dbReference>
<evidence type="ECO:0000313" key="2">
    <source>
        <dbReference type="EMBL" id="KAK3048653.1"/>
    </source>
</evidence>
<sequence length="480" mass="52945">MSASLWTIDPGEGGLNITAANLRAPPPELEKFFPNGDLYRSHATLHRSLATGIYGCKDGRYFNIHGDMNPDPTLDALDLPHDLETPTFEEGVKRFQEAVKKLDSAELQHRVSNIHRQSGATCLSVSEFNASKHAQANKDVGLWEIYPHPNPSQSASWWPSIPSTSTSRPLAGLKVVDLTRIIAAPAVTRGLAELGASVMRITAPHLPDVTGLHPDLNWGKWNCSLDLRHAADREKLTNLILEADVVVQGYRPGVLDKFGFGQQDVIDLCASRSRGVISVRENCYGWHGEWQHRSGWQQISDAVCGCNIAYGKAMGLEDGEAVQPIFPHSDYSTGTSGVCAVLIALMRRGEAGGSYAIDLALNYYTAWMVNSVGEYPREVFEKVWAEHDRPVWRSWHSNTTTGPATMKKLRAGEGGKRLFQPEFFEDRSAPGILCKKKFRHIRPVAHWPAGSVEPGYRIGTRGNGVDAAYWPDDLSVEVVV</sequence>
<organism evidence="2 3">
    <name type="scientific">Extremus antarcticus</name>
    <dbReference type="NCBI Taxonomy" id="702011"/>
    <lineage>
        <taxon>Eukaryota</taxon>
        <taxon>Fungi</taxon>
        <taxon>Dikarya</taxon>
        <taxon>Ascomycota</taxon>
        <taxon>Pezizomycotina</taxon>
        <taxon>Dothideomycetes</taxon>
        <taxon>Dothideomycetidae</taxon>
        <taxon>Mycosphaerellales</taxon>
        <taxon>Extremaceae</taxon>
        <taxon>Extremus</taxon>
    </lineage>
</organism>
<dbReference type="InterPro" id="IPR052985">
    <property type="entry name" value="CoA-trans_III_biosynth/detox"/>
</dbReference>
<gene>
    <name evidence="2" type="ORF">LTR09_009962</name>
</gene>
<comment type="caution">
    <text evidence="2">The sequence shown here is derived from an EMBL/GenBank/DDBJ whole genome shotgun (WGS) entry which is preliminary data.</text>
</comment>
<dbReference type="EMBL" id="JAWDJX010000046">
    <property type="protein sequence ID" value="KAK3048653.1"/>
    <property type="molecule type" value="Genomic_DNA"/>
</dbReference>
<keyword evidence="3" id="KW-1185">Reference proteome</keyword>
<dbReference type="GO" id="GO:0003824">
    <property type="term" value="F:catalytic activity"/>
    <property type="evidence" value="ECO:0007669"/>
    <property type="project" value="InterPro"/>
</dbReference>
<evidence type="ECO:0000256" key="1">
    <source>
        <dbReference type="ARBA" id="ARBA00008383"/>
    </source>
</evidence>
<name>A0AAJ0DF28_9PEZI</name>
<dbReference type="Gene3D" id="3.40.50.10540">
    <property type="entry name" value="Crotonobetainyl-coa:carnitine coa-transferase, domain 1"/>
    <property type="match status" value="1"/>
</dbReference>
<dbReference type="InterPro" id="IPR003673">
    <property type="entry name" value="CoA-Trfase_fam_III"/>
</dbReference>
<dbReference type="Proteomes" id="UP001271007">
    <property type="component" value="Unassembled WGS sequence"/>
</dbReference>
<evidence type="ECO:0000313" key="3">
    <source>
        <dbReference type="Proteomes" id="UP001271007"/>
    </source>
</evidence>
<dbReference type="Pfam" id="PF02515">
    <property type="entry name" value="CoA_transf_3"/>
    <property type="match status" value="1"/>
</dbReference>
<protein>
    <recommendedName>
        <fullName evidence="4">CoA-transferase family III</fullName>
    </recommendedName>
</protein>